<dbReference type="InterPro" id="IPR007313">
    <property type="entry name" value="FxsA"/>
</dbReference>
<dbReference type="EMBL" id="FRCS01000013">
    <property type="protein sequence ID" value="SHN46028.1"/>
    <property type="molecule type" value="Genomic_DNA"/>
</dbReference>
<feature type="compositionally biased region" description="Low complexity" evidence="1">
    <location>
        <begin position="144"/>
        <end position="158"/>
    </location>
</feature>
<dbReference type="RefSeq" id="WP_073262811.1">
    <property type="nucleotide sequence ID" value="NZ_FRCS01000013.1"/>
</dbReference>
<dbReference type="NCBIfam" id="NF008528">
    <property type="entry name" value="PRK11463.1-2"/>
    <property type="match status" value="1"/>
</dbReference>
<name>A0A1M7RIX2_9ACTN</name>
<evidence type="ECO:0000313" key="3">
    <source>
        <dbReference type="EMBL" id="SHN46028.1"/>
    </source>
</evidence>
<evidence type="ECO:0000256" key="2">
    <source>
        <dbReference type="SAM" id="Phobius"/>
    </source>
</evidence>
<evidence type="ECO:0000256" key="1">
    <source>
        <dbReference type="SAM" id="MobiDB-lite"/>
    </source>
</evidence>
<feature type="region of interest" description="Disordered" evidence="1">
    <location>
        <begin position="141"/>
        <end position="179"/>
    </location>
</feature>
<dbReference type="AlphaFoldDB" id="A0A1M7RIX2"/>
<sequence>MRAFLAAFVLLIVVPTVEISVLIRVGHEVGLGWTLVLLLASAFLGSWLLRREGGRAFRALRDAAQAGRTPAKESAEGAVVLVGGLLMILPGFLTDVVGILLLLPPIRKLAGHFVLRSAARRLPPDVSTVLLGPMTVRSRRVRGADTAPADAAAPGQGDPMPPRAASPGRGAVIEGEVER</sequence>
<reference evidence="3 4" key="1">
    <citation type="submission" date="2016-11" db="EMBL/GenBank/DDBJ databases">
        <authorList>
            <person name="Jaros S."/>
            <person name="Januszkiewicz K."/>
            <person name="Wedrychowicz H."/>
        </authorList>
    </citation>
    <scope>NUCLEOTIDE SEQUENCE [LARGE SCALE GENOMIC DNA]</scope>
    <source>
        <strain evidence="3 4">DSM 46144</strain>
    </source>
</reference>
<gene>
    <name evidence="3" type="ORF">SAMN05443668_113141</name>
</gene>
<feature type="transmembrane region" description="Helical" evidence="2">
    <location>
        <begin position="78"/>
        <end position="103"/>
    </location>
</feature>
<feature type="transmembrane region" description="Helical" evidence="2">
    <location>
        <begin position="29"/>
        <end position="49"/>
    </location>
</feature>
<keyword evidence="2" id="KW-1133">Transmembrane helix</keyword>
<accession>A0A1M7RIX2</accession>
<dbReference type="PANTHER" id="PTHR35335:SF1">
    <property type="entry name" value="UPF0716 PROTEIN FXSA"/>
    <property type="match status" value="1"/>
</dbReference>
<keyword evidence="4" id="KW-1185">Reference proteome</keyword>
<dbReference type="GO" id="GO:0016020">
    <property type="term" value="C:membrane"/>
    <property type="evidence" value="ECO:0007669"/>
    <property type="project" value="InterPro"/>
</dbReference>
<dbReference type="STRING" id="134849.SAMN05443668_113141"/>
<dbReference type="Proteomes" id="UP000184440">
    <property type="component" value="Unassembled WGS sequence"/>
</dbReference>
<protein>
    <submittedName>
        <fullName evidence="3">UPF0716 protein FxsA</fullName>
    </submittedName>
</protein>
<dbReference type="OrthoDB" id="3400651at2"/>
<keyword evidence="2" id="KW-0472">Membrane</keyword>
<dbReference type="Pfam" id="PF04186">
    <property type="entry name" value="FxsA"/>
    <property type="match status" value="1"/>
</dbReference>
<organism evidence="3 4">
    <name type="scientific">Cryptosporangium aurantiacum</name>
    <dbReference type="NCBI Taxonomy" id="134849"/>
    <lineage>
        <taxon>Bacteria</taxon>
        <taxon>Bacillati</taxon>
        <taxon>Actinomycetota</taxon>
        <taxon>Actinomycetes</taxon>
        <taxon>Cryptosporangiales</taxon>
        <taxon>Cryptosporangiaceae</taxon>
        <taxon>Cryptosporangium</taxon>
    </lineage>
</organism>
<dbReference type="PANTHER" id="PTHR35335">
    <property type="entry name" value="UPF0716 PROTEIN FXSA"/>
    <property type="match status" value="1"/>
</dbReference>
<evidence type="ECO:0000313" key="4">
    <source>
        <dbReference type="Proteomes" id="UP000184440"/>
    </source>
</evidence>
<proteinExistence type="predicted"/>
<keyword evidence="2" id="KW-0812">Transmembrane</keyword>